<evidence type="ECO:0000313" key="2">
    <source>
        <dbReference type="EMBL" id="MSE09195.1"/>
    </source>
</evidence>
<name>A0A7X2MGP6_9LACO</name>
<evidence type="ECO:0000259" key="1">
    <source>
        <dbReference type="Pfam" id="PF02371"/>
    </source>
</evidence>
<dbReference type="GO" id="GO:0003677">
    <property type="term" value="F:DNA binding"/>
    <property type="evidence" value="ECO:0007669"/>
    <property type="project" value="InterPro"/>
</dbReference>
<feature type="domain" description="Transposase IS116/IS110/IS902 C-terminal" evidence="1">
    <location>
        <begin position="164"/>
        <end position="250"/>
    </location>
</feature>
<organism evidence="2 3">
    <name type="scientific">Ligilactobacillus salivarius</name>
    <dbReference type="NCBI Taxonomy" id="1624"/>
    <lineage>
        <taxon>Bacteria</taxon>
        <taxon>Bacillati</taxon>
        <taxon>Bacillota</taxon>
        <taxon>Bacilli</taxon>
        <taxon>Lactobacillales</taxon>
        <taxon>Lactobacillaceae</taxon>
        <taxon>Ligilactobacillus</taxon>
    </lineage>
</organism>
<reference evidence="2 3" key="1">
    <citation type="submission" date="2019-11" db="EMBL/GenBank/DDBJ databases">
        <title>Draft Genome Sequence of Plant Growth-Promoting Rhizosphere-Associated Bacteria.</title>
        <authorList>
            <person name="Vasilyev I.Y."/>
            <person name="Radchenko V."/>
            <person name="Ilnitskaya E.V."/>
        </authorList>
    </citation>
    <scope>NUCLEOTIDE SEQUENCE [LARGE SCALE GENOMIC DNA]</scope>
    <source>
        <strain evidence="2 3">VRA_01-1sq_f</strain>
    </source>
</reference>
<sequence>RVGRGKKSIIREEKYLALQRLTRARYQMVEQMAKTKQHFLQNLGYKVNTLTKELAKGTSTNVFSATIIDLMTEDLSLDEIAEMPLEKFAELIQTKGRGRFKDPEKLAKTIKKAIRSSYRLGKVMTESIDTILGIQAREIRSLKKSIKEFDKAIEDLVQTMPEHKCLESIPGVGPVYAGGILAEIGQIERFTNQAGLAKYAGLTWKKHDSGKRQSENTPLRRTGNHFLRYYLVEAANSVIRHVPEYKAFYQMKAAEVPRNKHKRAVTMTARKFTRLVYTLLSEHQLYMPQEEAYKDKS</sequence>
<dbReference type="GO" id="GO:0006313">
    <property type="term" value="P:DNA transposition"/>
    <property type="evidence" value="ECO:0007669"/>
    <property type="project" value="InterPro"/>
</dbReference>
<dbReference type="Pfam" id="PF02371">
    <property type="entry name" value="Transposase_20"/>
    <property type="match status" value="1"/>
</dbReference>
<dbReference type="GO" id="GO:0004803">
    <property type="term" value="F:transposase activity"/>
    <property type="evidence" value="ECO:0007669"/>
    <property type="project" value="InterPro"/>
</dbReference>
<gene>
    <name evidence="2" type="ORF">GKC33_11000</name>
</gene>
<accession>A0A7X2MGP6</accession>
<dbReference type="InterPro" id="IPR047650">
    <property type="entry name" value="Transpos_IS110"/>
</dbReference>
<dbReference type="EMBL" id="WKKX01000675">
    <property type="protein sequence ID" value="MSE09195.1"/>
    <property type="molecule type" value="Genomic_DNA"/>
</dbReference>
<comment type="caution">
    <text evidence="2">The sequence shown here is derived from an EMBL/GenBank/DDBJ whole genome shotgun (WGS) entry which is preliminary data.</text>
</comment>
<dbReference type="InterPro" id="IPR003346">
    <property type="entry name" value="Transposase_20"/>
</dbReference>
<proteinExistence type="predicted"/>
<dbReference type="PANTHER" id="PTHR33055">
    <property type="entry name" value="TRANSPOSASE FOR INSERTION SEQUENCE ELEMENT IS1111A"/>
    <property type="match status" value="1"/>
</dbReference>
<protein>
    <submittedName>
        <fullName evidence="2">IS110 family transposase</fullName>
    </submittedName>
</protein>
<dbReference type="PANTHER" id="PTHR33055:SF13">
    <property type="entry name" value="TRANSPOSASE"/>
    <property type="match status" value="1"/>
</dbReference>
<dbReference type="NCBIfam" id="NF033542">
    <property type="entry name" value="transpos_IS110"/>
    <property type="match status" value="1"/>
</dbReference>
<dbReference type="Proteomes" id="UP000467635">
    <property type="component" value="Unassembled WGS sequence"/>
</dbReference>
<evidence type="ECO:0000313" key="3">
    <source>
        <dbReference type="Proteomes" id="UP000467635"/>
    </source>
</evidence>
<dbReference type="AlphaFoldDB" id="A0A7X2MGP6"/>
<feature type="non-terminal residue" evidence="2">
    <location>
        <position position="1"/>
    </location>
</feature>